<dbReference type="EMBL" id="WOFH01000007">
    <property type="protein sequence ID" value="MUN39008.1"/>
    <property type="molecule type" value="Genomic_DNA"/>
</dbReference>
<gene>
    <name evidence="3" type="ORF">GNZ18_20730</name>
</gene>
<dbReference type="AlphaFoldDB" id="A0A7K1L3K1"/>
<keyword evidence="2" id="KW-0472">Membrane</keyword>
<accession>A0A7K1L3K1</accession>
<evidence type="ECO:0000256" key="2">
    <source>
        <dbReference type="SAM" id="Phobius"/>
    </source>
</evidence>
<feature type="region of interest" description="Disordered" evidence="1">
    <location>
        <begin position="1"/>
        <end position="21"/>
    </location>
</feature>
<proteinExistence type="predicted"/>
<dbReference type="Proteomes" id="UP000432015">
    <property type="component" value="Unassembled WGS sequence"/>
</dbReference>
<evidence type="ECO:0000313" key="3">
    <source>
        <dbReference type="EMBL" id="MUN39008.1"/>
    </source>
</evidence>
<sequence>MAEPAPDGAGAGTAERSGTRAAKRVARIVLLLGALAVAAAVVWVLGRVPDGGWCTSTG</sequence>
<feature type="transmembrane region" description="Helical" evidence="2">
    <location>
        <begin position="25"/>
        <end position="46"/>
    </location>
</feature>
<keyword evidence="2" id="KW-0812">Transmembrane</keyword>
<organism evidence="3 4">
    <name type="scientific">Actinomadura litoris</name>
    <dbReference type="NCBI Taxonomy" id="2678616"/>
    <lineage>
        <taxon>Bacteria</taxon>
        <taxon>Bacillati</taxon>
        <taxon>Actinomycetota</taxon>
        <taxon>Actinomycetes</taxon>
        <taxon>Streptosporangiales</taxon>
        <taxon>Thermomonosporaceae</taxon>
        <taxon>Actinomadura</taxon>
    </lineage>
</organism>
<evidence type="ECO:0000256" key="1">
    <source>
        <dbReference type="SAM" id="MobiDB-lite"/>
    </source>
</evidence>
<protein>
    <submittedName>
        <fullName evidence="3">Uncharacterized protein</fullName>
    </submittedName>
</protein>
<name>A0A7K1L3K1_9ACTN</name>
<keyword evidence="4" id="KW-1185">Reference proteome</keyword>
<keyword evidence="2" id="KW-1133">Transmembrane helix</keyword>
<comment type="caution">
    <text evidence="3">The sequence shown here is derived from an EMBL/GenBank/DDBJ whole genome shotgun (WGS) entry which is preliminary data.</text>
</comment>
<dbReference type="RefSeq" id="WP_156218198.1">
    <property type="nucleotide sequence ID" value="NZ_WOFH01000007.1"/>
</dbReference>
<evidence type="ECO:0000313" key="4">
    <source>
        <dbReference type="Proteomes" id="UP000432015"/>
    </source>
</evidence>
<reference evidence="3 4" key="1">
    <citation type="submission" date="2019-11" db="EMBL/GenBank/DDBJ databases">
        <authorList>
            <person name="Cao P."/>
        </authorList>
    </citation>
    <scope>NUCLEOTIDE SEQUENCE [LARGE SCALE GENOMIC DNA]</scope>
    <source>
        <strain evidence="3 4">NEAU-AAG5</strain>
    </source>
</reference>